<keyword evidence="13" id="KW-1185">Reference proteome</keyword>
<dbReference type="GO" id="GO:0006811">
    <property type="term" value="P:monoatomic ion transport"/>
    <property type="evidence" value="ECO:0007669"/>
    <property type="project" value="UniProtKB-KW"/>
</dbReference>
<sequence>MDGIDSLFVELDTDRDGFIHIAELGDHLSDVYKLLFPHHDESLTRIKAVHAALLPNDAQVMLDRDAFRRLVERQWTTPSEESEEKRALGYTNVFERDLSWQSRIAASWRLSAHRYLFVLAVVACIFTSAFANMLRYLRDEEAMRAFGPGIVVSKAAAGALYPTLFLMVISMSRWLPTYAKHRGILSTFINWDRSKPFHIAMASLTVVFATVHALGHLFGSYRHAARASASDLAPFIQSPTPTIKYASLMRLLPSPSGLFALAFLYTMALCGLPVVRRRQFELFQLSHLLMYPFFGLMMAHGTLRLLQFPILGIVFAPPVLLVLLERLHRSAYRGFFVSHTAALDIVDATTVRLTFDSSAMPCFVPFKAGQYVLLQVPQISRWQWHPFTISSCRGGVEEQDQQEVTLHIRTTAGDWTRRLRELASADGTATVRVGLDGPFAAPSDVFYRYDRTVIVGAGIGATPFSAILQDLSHRWRAEVDPWREHEAKRAAYRLNQLQRGLKRISSSRASSVTGHTVDIPRSRPVTWTNLPASVLSQCSSLASSGNSRASSSVALPTPVYTVDFHPSRPGGPPDSQLRETPPSPQFSIKLEPGQSSLQRSVLSWVLPTSRPRTPYSVDTAHTTLPTPSPKRVDFVWTVRQASDLDWLLPTLAEATQDLPDWIEVHLRPYVTSSASSSIGPAALVEAAIDGAVLPVPVVRGARPHVPALLDALHADLVAQQPVRRGRCDDIGVLFCGPASLELELREHCAHLTSRAVQDGSGHRYFFHAEAF</sequence>
<dbReference type="InterPro" id="IPR050369">
    <property type="entry name" value="RBOH/FRE"/>
</dbReference>
<dbReference type="OrthoDB" id="167398at2759"/>
<evidence type="ECO:0000256" key="9">
    <source>
        <dbReference type="SAM" id="Phobius"/>
    </source>
</evidence>
<evidence type="ECO:0008006" key="14">
    <source>
        <dbReference type="Google" id="ProtNLM"/>
    </source>
</evidence>
<evidence type="ECO:0000259" key="11">
    <source>
        <dbReference type="PROSITE" id="PS51384"/>
    </source>
</evidence>
<dbReference type="GO" id="GO:0006952">
    <property type="term" value="P:defense response"/>
    <property type="evidence" value="ECO:0007669"/>
    <property type="project" value="TreeGrafter"/>
</dbReference>
<evidence type="ECO:0000259" key="10">
    <source>
        <dbReference type="PROSITE" id="PS50222"/>
    </source>
</evidence>
<evidence type="ECO:0000313" key="12">
    <source>
        <dbReference type="EMBL" id="PWN92968.1"/>
    </source>
</evidence>
<dbReference type="GO" id="GO:0005509">
    <property type="term" value="F:calcium ion binding"/>
    <property type="evidence" value="ECO:0007669"/>
    <property type="project" value="InterPro"/>
</dbReference>
<accession>A0A316YWC7</accession>
<dbReference type="EMBL" id="KZ819634">
    <property type="protein sequence ID" value="PWN92968.1"/>
    <property type="molecule type" value="Genomic_DNA"/>
</dbReference>
<evidence type="ECO:0000256" key="6">
    <source>
        <dbReference type="ARBA" id="ARBA00023065"/>
    </source>
</evidence>
<dbReference type="RefSeq" id="XP_025380166.1">
    <property type="nucleotide sequence ID" value="XM_025523784.1"/>
</dbReference>
<dbReference type="CDD" id="cd06186">
    <property type="entry name" value="NOX_Duox_like_FAD_NADP"/>
    <property type="match status" value="1"/>
</dbReference>
<feature type="domain" description="FAD-binding FR-type" evidence="11">
    <location>
        <begin position="330"/>
        <end position="442"/>
    </location>
</feature>
<keyword evidence="6" id="KW-0406">Ion transport</keyword>
<keyword evidence="6" id="KW-0813">Transport</keyword>
<dbReference type="InParanoid" id="A0A316YWC7"/>
<keyword evidence="4 9" id="KW-1133">Transmembrane helix</keyword>
<dbReference type="PROSITE" id="PS51384">
    <property type="entry name" value="FAD_FR"/>
    <property type="match status" value="1"/>
</dbReference>
<keyword evidence="7 9" id="KW-0472">Membrane</keyword>
<dbReference type="STRING" id="215250.A0A316YWC7"/>
<proteinExistence type="predicted"/>
<comment type="subcellular location">
    <subcellularLocation>
        <location evidence="1">Membrane</location>
        <topology evidence="1">Multi-pass membrane protein</topology>
    </subcellularLocation>
</comment>
<dbReference type="SUPFAM" id="SSF63380">
    <property type="entry name" value="Riboflavin synthase domain-like"/>
    <property type="match status" value="1"/>
</dbReference>
<organism evidence="12 13">
    <name type="scientific">Acaromyces ingoldii</name>
    <dbReference type="NCBI Taxonomy" id="215250"/>
    <lineage>
        <taxon>Eukaryota</taxon>
        <taxon>Fungi</taxon>
        <taxon>Dikarya</taxon>
        <taxon>Basidiomycota</taxon>
        <taxon>Ustilaginomycotina</taxon>
        <taxon>Exobasidiomycetes</taxon>
        <taxon>Exobasidiales</taxon>
        <taxon>Cryptobasidiaceae</taxon>
        <taxon>Acaromyces</taxon>
    </lineage>
</organism>
<feature type="transmembrane region" description="Helical" evidence="9">
    <location>
        <begin position="305"/>
        <end position="324"/>
    </location>
</feature>
<feature type="transmembrane region" description="Helical" evidence="9">
    <location>
        <begin position="282"/>
        <end position="299"/>
    </location>
</feature>
<evidence type="ECO:0000256" key="5">
    <source>
        <dbReference type="ARBA" id="ARBA00023002"/>
    </source>
</evidence>
<feature type="transmembrane region" description="Helical" evidence="9">
    <location>
        <begin position="197"/>
        <end position="218"/>
    </location>
</feature>
<dbReference type="PROSITE" id="PS50222">
    <property type="entry name" value="EF_HAND_2"/>
    <property type="match status" value="1"/>
</dbReference>
<dbReference type="PANTHER" id="PTHR11972">
    <property type="entry name" value="NADPH OXIDASE"/>
    <property type="match status" value="1"/>
</dbReference>
<dbReference type="InterPro" id="IPR017927">
    <property type="entry name" value="FAD-bd_FR_type"/>
</dbReference>
<dbReference type="InterPro" id="IPR017938">
    <property type="entry name" value="Riboflavin_synthase-like_b-brl"/>
</dbReference>
<dbReference type="Pfam" id="PF08022">
    <property type="entry name" value="FAD_binding_8"/>
    <property type="match status" value="1"/>
</dbReference>
<evidence type="ECO:0000313" key="13">
    <source>
        <dbReference type="Proteomes" id="UP000245768"/>
    </source>
</evidence>
<evidence type="ECO:0000256" key="2">
    <source>
        <dbReference type="ARBA" id="ARBA00022692"/>
    </source>
</evidence>
<dbReference type="GeneID" id="37045700"/>
<evidence type="ECO:0000256" key="7">
    <source>
        <dbReference type="ARBA" id="ARBA00023136"/>
    </source>
</evidence>
<dbReference type="AlphaFoldDB" id="A0A316YWC7"/>
<feature type="transmembrane region" description="Helical" evidence="9">
    <location>
        <begin position="257"/>
        <end position="275"/>
    </location>
</feature>
<dbReference type="PANTHER" id="PTHR11972:SF153">
    <property type="entry name" value="SUPEROXIDE-GENERATING NADPH OXIDASE HEAVY CHAIN SUBUNIT A"/>
    <property type="match status" value="1"/>
</dbReference>
<keyword evidence="3" id="KW-0249">Electron transport</keyword>
<gene>
    <name evidence="12" type="ORF">FA10DRAFT_282647</name>
</gene>
<keyword evidence="5" id="KW-0560">Oxidoreductase</keyword>
<feature type="transmembrane region" description="Helical" evidence="9">
    <location>
        <begin position="115"/>
        <end position="135"/>
    </location>
</feature>
<dbReference type="Gene3D" id="2.40.30.10">
    <property type="entry name" value="Translation factors"/>
    <property type="match status" value="1"/>
</dbReference>
<evidence type="ECO:0000256" key="3">
    <source>
        <dbReference type="ARBA" id="ARBA00022982"/>
    </source>
</evidence>
<name>A0A316YWC7_9BASI</name>
<dbReference type="InterPro" id="IPR039261">
    <property type="entry name" value="FNR_nucleotide-bd"/>
</dbReference>
<dbReference type="GO" id="GO:0042554">
    <property type="term" value="P:superoxide anion generation"/>
    <property type="evidence" value="ECO:0007669"/>
    <property type="project" value="TreeGrafter"/>
</dbReference>
<evidence type="ECO:0000256" key="1">
    <source>
        <dbReference type="ARBA" id="ARBA00004141"/>
    </source>
</evidence>
<dbReference type="Gene3D" id="3.40.50.80">
    <property type="entry name" value="Nucleotide-binding domain of ferredoxin-NADP reductase (FNR) module"/>
    <property type="match status" value="2"/>
</dbReference>
<dbReference type="Proteomes" id="UP000245768">
    <property type="component" value="Unassembled WGS sequence"/>
</dbReference>
<dbReference type="InterPro" id="IPR013130">
    <property type="entry name" value="Fe3_Rdtase_TM_dom"/>
</dbReference>
<feature type="transmembrane region" description="Helical" evidence="9">
    <location>
        <begin position="155"/>
        <end position="176"/>
    </location>
</feature>
<protein>
    <recommendedName>
        <fullName evidence="14">FAD-binding FR-type domain-containing protein</fullName>
    </recommendedName>
</protein>
<evidence type="ECO:0000256" key="4">
    <source>
        <dbReference type="ARBA" id="ARBA00022989"/>
    </source>
</evidence>
<dbReference type="InterPro" id="IPR013112">
    <property type="entry name" value="FAD-bd_8"/>
</dbReference>
<dbReference type="InterPro" id="IPR002048">
    <property type="entry name" value="EF_hand_dom"/>
</dbReference>
<dbReference type="GO" id="GO:0016175">
    <property type="term" value="F:superoxide-generating NAD(P)H oxidase activity"/>
    <property type="evidence" value="ECO:0007669"/>
    <property type="project" value="TreeGrafter"/>
</dbReference>
<feature type="region of interest" description="Disordered" evidence="8">
    <location>
        <begin position="560"/>
        <end position="586"/>
    </location>
</feature>
<feature type="domain" description="EF-hand" evidence="10">
    <location>
        <begin position="1"/>
        <end position="34"/>
    </location>
</feature>
<dbReference type="GO" id="GO:0043020">
    <property type="term" value="C:NADPH oxidase complex"/>
    <property type="evidence" value="ECO:0007669"/>
    <property type="project" value="TreeGrafter"/>
</dbReference>
<keyword evidence="2 9" id="KW-0812">Transmembrane</keyword>
<dbReference type="Pfam" id="PF01794">
    <property type="entry name" value="Ferric_reduct"/>
    <property type="match status" value="1"/>
</dbReference>
<reference evidence="12 13" key="1">
    <citation type="journal article" date="2018" name="Mol. Biol. Evol.">
        <title>Broad Genomic Sampling Reveals a Smut Pathogenic Ancestry of the Fungal Clade Ustilaginomycotina.</title>
        <authorList>
            <person name="Kijpornyongpan T."/>
            <person name="Mondo S.J."/>
            <person name="Barry K."/>
            <person name="Sandor L."/>
            <person name="Lee J."/>
            <person name="Lipzen A."/>
            <person name="Pangilinan J."/>
            <person name="LaButti K."/>
            <person name="Hainaut M."/>
            <person name="Henrissat B."/>
            <person name="Grigoriev I.V."/>
            <person name="Spatafora J.W."/>
            <person name="Aime M.C."/>
        </authorList>
    </citation>
    <scope>NUCLEOTIDE SEQUENCE [LARGE SCALE GENOMIC DNA]</scope>
    <source>
        <strain evidence="12 13">MCA 4198</strain>
    </source>
</reference>
<evidence type="ECO:0000256" key="8">
    <source>
        <dbReference type="SAM" id="MobiDB-lite"/>
    </source>
</evidence>